<reference evidence="8" key="2">
    <citation type="submission" date="2021-03" db="UniProtKB">
        <authorList>
            <consortium name="EnsemblPlants"/>
        </authorList>
    </citation>
    <scope>IDENTIFICATION</scope>
</reference>
<evidence type="ECO:0000259" key="5">
    <source>
        <dbReference type="Pfam" id="PF18052"/>
    </source>
</evidence>
<dbReference type="EnsemblPlants" id="AUR62017152-RA">
    <property type="protein sequence ID" value="AUR62017152-RA:cds"/>
    <property type="gene ID" value="AUR62017152"/>
</dbReference>
<dbReference type="Gene3D" id="3.80.10.10">
    <property type="entry name" value="Ribonuclease Inhibitor"/>
    <property type="match status" value="1"/>
</dbReference>
<dbReference type="Gene3D" id="1.20.5.4130">
    <property type="match status" value="1"/>
</dbReference>
<reference evidence="8" key="1">
    <citation type="journal article" date="2017" name="Nature">
        <title>The genome of Chenopodium quinoa.</title>
        <authorList>
            <person name="Jarvis D.E."/>
            <person name="Ho Y.S."/>
            <person name="Lightfoot D.J."/>
            <person name="Schmoeckel S.M."/>
            <person name="Li B."/>
            <person name="Borm T.J.A."/>
            <person name="Ohyanagi H."/>
            <person name="Mineta K."/>
            <person name="Michell C.T."/>
            <person name="Saber N."/>
            <person name="Kharbatia N.M."/>
            <person name="Rupper R.R."/>
            <person name="Sharp A.R."/>
            <person name="Dally N."/>
            <person name="Boughton B.A."/>
            <person name="Woo Y.H."/>
            <person name="Gao G."/>
            <person name="Schijlen E.G.W.M."/>
            <person name="Guo X."/>
            <person name="Momin A.A."/>
            <person name="Negrao S."/>
            <person name="Al-Babili S."/>
            <person name="Gehring C."/>
            <person name="Roessner U."/>
            <person name="Jung C."/>
            <person name="Murphy K."/>
            <person name="Arold S.T."/>
            <person name="Gojobori T."/>
            <person name="van der Linden C.G."/>
            <person name="van Loo E.N."/>
            <person name="Jellen E.N."/>
            <person name="Maughan P.J."/>
            <person name="Tester M."/>
        </authorList>
    </citation>
    <scope>NUCLEOTIDE SEQUENCE [LARGE SCALE GENOMIC DNA]</scope>
    <source>
        <strain evidence="8">cv. PI 614886</strain>
    </source>
</reference>
<feature type="domain" description="Disease resistance R13L4/SHOC-2-like LRR" evidence="7">
    <location>
        <begin position="268"/>
        <end position="563"/>
    </location>
</feature>
<dbReference type="Pfam" id="PF23598">
    <property type="entry name" value="LRR_14"/>
    <property type="match status" value="1"/>
</dbReference>
<dbReference type="Pfam" id="PF23559">
    <property type="entry name" value="WHD_DRP"/>
    <property type="match status" value="1"/>
</dbReference>
<evidence type="ECO:0000259" key="7">
    <source>
        <dbReference type="Pfam" id="PF23598"/>
    </source>
</evidence>
<proteinExistence type="predicted"/>
<dbReference type="GO" id="GO:0006952">
    <property type="term" value="P:defense response"/>
    <property type="evidence" value="ECO:0007669"/>
    <property type="project" value="UniProtKB-KW"/>
</dbReference>
<keyword evidence="2" id="KW-0547">Nucleotide-binding</keyword>
<evidence type="ECO:0000313" key="8">
    <source>
        <dbReference type="EnsemblPlants" id="AUR62017152-RA:cds"/>
    </source>
</evidence>
<dbReference type="CDD" id="cd14798">
    <property type="entry name" value="RX-CC_like"/>
    <property type="match status" value="1"/>
</dbReference>
<organism evidence="8 9">
    <name type="scientific">Chenopodium quinoa</name>
    <name type="common">Quinoa</name>
    <dbReference type="NCBI Taxonomy" id="63459"/>
    <lineage>
        <taxon>Eukaryota</taxon>
        <taxon>Viridiplantae</taxon>
        <taxon>Streptophyta</taxon>
        <taxon>Embryophyta</taxon>
        <taxon>Tracheophyta</taxon>
        <taxon>Spermatophyta</taxon>
        <taxon>Magnoliopsida</taxon>
        <taxon>eudicotyledons</taxon>
        <taxon>Gunneridae</taxon>
        <taxon>Pentapetalae</taxon>
        <taxon>Caryophyllales</taxon>
        <taxon>Chenopodiaceae</taxon>
        <taxon>Chenopodioideae</taxon>
        <taxon>Atripliceae</taxon>
        <taxon>Chenopodium</taxon>
    </lineage>
</organism>
<dbReference type="Gramene" id="AUR62017152-RA">
    <property type="protein sequence ID" value="AUR62017152-RA:cds"/>
    <property type="gene ID" value="AUR62017152"/>
</dbReference>
<dbReference type="GO" id="GO:0000166">
    <property type="term" value="F:nucleotide binding"/>
    <property type="evidence" value="ECO:0007669"/>
    <property type="project" value="UniProtKB-KW"/>
</dbReference>
<evidence type="ECO:0000313" key="9">
    <source>
        <dbReference type="Proteomes" id="UP000596660"/>
    </source>
</evidence>
<evidence type="ECO:0000259" key="6">
    <source>
        <dbReference type="Pfam" id="PF23559"/>
    </source>
</evidence>
<feature type="coiled-coil region" evidence="4">
    <location>
        <begin position="61"/>
        <end position="88"/>
    </location>
</feature>
<evidence type="ECO:0008006" key="10">
    <source>
        <dbReference type="Google" id="ProtNLM"/>
    </source>
</evidence>
<sequence>MADIYSTVQFTIQLLYPIIKDEVSLINGLRDQVKDICNELNSMLALLKDADKRAEQGDESVKEWIKQVRALADEIEDVIEEYKYFQKENAFGKVMQYMSLNVRSIASTIESLRERAKELGCPVDRMQLIRLWIAEGFIVREPSSNLTLEEVAEEYINRLIGMNIVEVERTDATGKPKTLRVYEFLHEIILSKVKELNFCHALPEKNSNIADSSVEPRRLSINIDHSSNNAVANPAKEIVIGSKSNTRSILLITDSTAPVKLRPKVLTKALNNNRQLKVLDLCNAPIDELPKEVGKLLNLQYLSLRNTRVKRIPSSIGKLQDLQTLDLKQTPIHELPAEIYELHKLRHLLAYCYEHDPAFSLHTMKTIGVKLPKRVLENFGELQKLAFVDVEHNSTVIKELRNLRQLRKLGIVGLKLEDGKDLCVAIEKMECLQSFSVYSKNKTEWMDLEHFQLPPSTLKHLYLNGPLIPPFPSWILELHCLVKIRLRWSCLDDVDPLECLETLPSLVELQLLDAYCGDTLKISAAGFKKLKILHLLDLQALETLTIYKGALPLLQHMAIGVSPRLQVPPVIKYLPRLETLTFFDTPWEFDLSLLQDGQYHSVVKHVPNVRFLKSGQRF</sequence>
<keyword evidence="1" id="KW-0677">Repeat</keyword>
<dbReference type="InterPro" id="IPR032675">
    <property type="entry name" value="LRR_dom_sf"/>
</dbReference>
<name>A0A803LQC3_CHEQI</name>
<dbReference type="SMR" id="A0A803LQC3"/>
<dbReference type="InterPro" id="IPR041118">
    <property type="entry name" value="Rx_N"/>
</dbReference>
<accession>A0A803LQC3</accession>
<dbReference type="SUPFAM" id="SSF52058">
    <property type="entry name" value="L domain-like"/>
    <property type="match status" value="1"/>
</dbReference>
<keyword evidence="4" id="KW-0175">Coiled coil</keyword>
<dbReference type="OMA" id="CHALPEK"/>
<evidence type="ECO:0000256" key="4">
    <source>
        <dbReference type="SAM" id="Coils"/>
    </source>
</evidence>
<dbReference type="InterPro" id="IPR038005">
    <property type="entry name" value="RX-like_CC"/>
</dbReference>
<keyword evidence="9" id="KW-1185">Reference proteome</keyword>
<feature type="domain" description="Disease resistance protein winged helix" evidence="6">
    <location>
        <begin position="123"/>
        <end position="189"/>
    </location>
</feature>
<dbReference type="InterPro" id="IPR058922">
    <property type="entry name" value="WHD_DRP"/>
</dbReference>
<dbReference type="Pfam" id="PF18052">
    <property type="entry name" value="Rx_N"/>
    <property type="match status" value="1"/>
</dbReference>
<dbReference type="AlphaFoldDB" id="A0A803LQC3"/>
<protein>
    <recommendedName>
        <fullName evidence="10">Rx N-terminal domain-containing protein</fullName>
    </recommendedName>
</protein>
<evidence type="ECO:0000256" key="1">
    <source>
        <dbReference type="ARBA" id="ARBA00022737"/>
    </source>
</evidence>
<dbReference type="PANTHER" id="PTHR47186:SF57">
    <property type="entry name" value="OS02G0478300 PROTEIN"/>
    <property type="match status" value="1"/>
</dbReference>
<dbReference type="InterPro" id="IPR055414">
    <property type="entry name" value="LRR_R13L4/SHOC2-like"/>
</dbReference>
<feature type="domain" description="Disease resistance N-terminal" evidence="5">
    <location>
        <begin position="8"/>
        <end position="88"/>
    </location>
</feature>
<dbReference type="PANTHER" id="PTHR47186">
    <property type="entry name" value="LEUCINE-RICH REPEAT-CONTAINING PROTEIN 57"/>
    <property type="match status" value="1"/>
</dbReference>
<evidence type="ECO:0000256" key="3">
    <source>
        <dbReference type="ARBA" id="ARBA00022821"/>
    </source>
</evidence>
<keyword evidence="3" id="KW-0611">Plant defense</keyword>
<evidence type="ECO:0000256" key="2">
    <source>
        <dbReference type="ARBA" id="ARBA00022741"/>
    </source>
</evidence>
<dbReference type="Proteomes" id="UP000596660">
    <property type="component" value="Unplaced"/>
</dbReference>